<reference evidence="6 7" key="1">
    <citation type="submission" date="2015-02" db="EMBL/GenBank/DDBJ databases">
        <title>Pseudomonas helleri sp. nov. and Pseudomonas weihenstephanensis sp. nov., isolated from raw cows milk.</title>
        <authorList>
            <person name="von Neubeck M."/>
            <person name="Huptas C."/>
            <person name="Wenning M."/>
            <person name="Scherer S."/>
        </authorList>
    </citation>
    <scope>NUCLEOTIDE SEQUENCE [LARGE SCALE GENOMIC DNA]</scope>
    <source>
        <strain evidence="6 7">DSM 29166</strain>
    </source>
</reference>
<dbReference type="GO" id="GO:0003677">
    <property type="term" value="F:DNA binding"/>
    <property type="evidence" value="ECO:0007669"/>
    <property type="project" value="UniProtKB-KW"/>
</dbReference>
<dbReference type="RefSeq" id="WP_048366099.1">
    <property type="nucleotide sequence ID" value="NZ_JYLF01000011.1"/>
</dbReference>
<proteinExistence type="inferred from homology"/>
<evidence type="ECO:0000256" key="4">
    <source>
        <dbReference type="ARBA" id="ARBA00023163"/>
    </source>
</evidence>
<dbReference type="InterPro" id="IPR000847">
    <property type="entry name" value="LysR_HTH_N"/>
</dbReference>
<dbReference type="PANTHER" id="PTHR30346:SF17">
    <property type="entry name" value="LYSR FAMILY TRANSCRIPTIONAL REGULATOR"/>
    <property type="match status" value="1"/>
</dbReference>
<dbReference type="SUPFAM" id="SSF46785">
    <property type="entry name" value="Winged helix' DNA-binding domain"/>
    <property type="match status" value="1"/>
</dbReference>
<dbReference type="Gene3D" id="3.40.190.10">
    <property type="entry name" value="Periplasmic binding protein-like II"/>
    <property type="match status" value="2"/>
</dbReference>
<evidence type="ECO:0000256" key="1">
    <source>
        <dbReference type="ARBA" id="ARBA00009437"/>
    </source>
</evidence>
<dbReference type="InterPro" id="IPR005119">
    <property type="entry name" value="LysR_subst-bd"/>
</dbReference>
<protein>
    <submittedName>
        <fullName evidence="6">LysR family transcriptional regulator</fullName>
    </submittedName>
</protein>
<dbReference type="PATRIC" id="fig|1608994.3.peg.206"/>
<dbReference type="SUPFAM" id="SSF53850">
    <property type="entry name" value="Periplasmic binding protein-like II"/>
    <property type="match status" value="1"/>
</dbReference>
<dbReference type="Proteomes" id="UP000036325">
    <property type="component" value="Unassembled WGS sequence"/>
</dbReference>
<dbReference type="InterPro" id="IPR036388">
    <property type="entry name" value="WH-like_DNA-bd_sf"/>
</dbReference>
<dbReference type="GO" id="GO:0003700">
    <property type="term" value="F:DNA-binding transcription factor activity"/>
    <property type="evidence" value="ECO:0007669"/>
    <property type="project" value="InterPro"/>
</dbReference>
<dbReference type="CDD" id="cd08414">
    <property type="entry name" value="PBP2_LTTR_aromatics_like"/>
    <property type="match status" value="1"/>
</dbReference>
<gene>
    <name evidence="6" type="ORF">TU86_20250</name>
</gene>
<organism evidence="6 7">
    <name type="scientific">Pseudomonas weihenstephanensis</name>
    <dbReference type="NCBI Taxonomy" id="1608994"/>
    <lineage>
        <taxon>Bacteria</taxon>
        <taxon>Pseudomonadati</taxon>
        <taxon>Pseudomonadota</taxon>
        <taxon>Gammaproteobacteria</taxon>
        <taxon>Pseudomonadales</taxon>
        <taxon>Pseudomonadaceae</taxon>
        <taxon>Pseudomonas</taxon>
    </lineage>
</organism>
<comment type="similarity">
    <text evidence="1">Belongs to the LysR transcriptional regulatory family.</text>
</comment>
<keyword evidence="2" id="KW-0805">Transcription regulation</keyword>
<keyword evidence="3" id="KW-0238">DNA-binding</keyword>
<dbReference type="PRINTS" id="PR00039">
    <property type="entry name" value="HTHLYSR"/>
</dbReference>
<sequence length="302" mass="32756">MISMKQLRYFVAIAENGSFMAAAQTLFIAQSALSRQIQALEKHLGILLFERTARQPELTHAGLAFLPRAKAILIDVESASRLATSIGLGQSGTLRLGHASTVPLIGRLKEVMGLYLETSPDVCIEVSEESSETQLLNLVEGRTDVGLLRLPVLHQLNDITLVPLFTENVVVAVSPSHPLASRQRMTLVELQDEHFVTITHAKRGGLSSLSYDLCARAGFSPKSAQVYSLKSTQSMLIQAGFGIALLPASTVRAWSLHGIELADDGCESTVALAYRERGPSLVTAFVKHFQHVCAEHQVPVHG</sequence>
<dbReference type="OrthoDB" id="5292387at2"/>
<dbReference type="FunFam" id="1.10.10.10:FF:000001">
    <property type="entry name" value="LysR family transcriptional regulator"/>
    <property type="match status" value="1"/>
</dbReference>
<dbReference type="InterPro" id="IPR036390">
    <property type="entry name" value="WH_DNA-bd_sf"/>
</dbReference>
<evidence type="ECO:0000256" key="2">
    <source>
        <dbReference type="ARBA" id="ARBA00023015"/>
    </source>
</evidence>
<dbReference type="Pfam" id="PF00126">
    <property type="entry name" value="HTH_1"/>
    <property type="match status" value="1"/>
</dbReference>
<comment type="caution">
    <text evidence="6">The sequence shown here is derived from an EMBL/GenBank/DDBJ whole genome shotgun (WGS) entry which is preliminary data.</text>
</comment>
<dbReference type="Gene3D" id="1.10.10.10">
    <property type="entry name" value="Winged helix-like DNA-binding domain superfamily/Winged helix DNA-binding domain"/>
    <property type="match status" value="1"/>
</dbReference>
<dbReference type="EMBL" id="JYLF01000011">
    <property type="protein sequence ID" value="KMN11983.1"/>
    <property type="molecule type" value="Genomic_DNA"/>
</dbReference>
<evidence type="ECO:0000256" key="3">
    <source>
        <dbReference type="ARBA" id="ARBA00023125"/>
    </source>
</evidence>
<dbReference type="STRING" id="1608994.TU86_20250"/>
<name>A0A0J6II21_9PSED</name>
<evidence type="ECO:0000313" key="6">
    <source>
        <dbReference type="EMBL" id="KMN11983.1"/>
    </source>
</evidence>
<dbReference type="PANTHER" id="PTHR30346">
    <property type="entry name" value="TRANSCRIPTIONAL DUAL REGULATOR HCAR-RELATED"/>
    <property type="match status" value="1"/>
</dbReference>
<dbReference type="GO" id="GO:0032993">
    <property type="term" value="C:protein-DNA complex"/>
    <property type="evidence" value="ECO:0007669"/>
    <property type="project" value="TreeGrafter"/>
</dbReference>
<evidence type="ECO:0000313" key="7">
    <source>
        <dbReference type="Proteomes" id="UP000036325"/>
    </source>
</evidence>
<dbReference type="Pfam" id="PF03466">
    <property type="entry name" value="LysR_substrate"/>
    <property type="match status" value="1"/>
</dbReference>
<accession>A0A0J6II21</accession>
<evidence type="ECO:0000259" key="5">
    <source>
        <dbReference type="PROSITE" id="PS50931"/>
    </source>
</evidence>
<keyword evidence="4" id="KW-0804">Transcription</keyword>
<dbReference type="AlphaFoldDB" id="A0A0J6II21"/>
<dbReference type="PROSITE" id="PS50931">
    <property type="entry name" value="HTH_LYSR"/>
    <property type="match status" value="1"/>
</dbReference>
<feature type="domain" description="HTH lysR-type" evidence="5">
    <location>
        <begin position="2"/>
        <end position="59"/>
    </location>
</feature>